<protein>
    <submittedName>
        <fullName evidence="1">Uncharacterized protein</fullName>
    </submittedName>
</protein>
<proteinExistence type="predicted"/>
<dbReference type="EMBL" id="PEYM01000051">
    <property type="protein sequence ID" value="PIS30677.1"/>
    <property type="molecule type" value="Genomic_DNA"/>
</dbReference>
<name>A0A2H0XZV3_UNCSA</name>
<feature type="non-terminal residue" evidence="1">
    <location>
        <position position="88"/>
    </location>
</feature>
<dbReference type="Proteomes" id="UP000231343">
    <property type="component" value="Unassembled WGS sequence"/>
</dbReference>
<accession>A0A2H0XZV3</accession>
<organism evidence="1 2">
    <name type="scientific">Candidatus Saganbacteria bacterium CG08_land_8_20_14_0_20_45_16</name>
    <dbReference type="NCBI Taxonomy" id="2014293"/>
    <lineage>
        <taxon>Bacteria</taxon>
        <taxon>Bacillati</taxon>
        <taxon>Saganbacteria</taxon>
    </lineage>
</organism>
<reference evidence="1 2" key="1">
    <citation type="submission" date="2017-09" db="EMBL/GenBank/DDBJ databases">
        <title>Depth-based differentiation of microbial function through sediment-hosted aquifers and enrichment of novel symbionts in the deep terrestrial subsurface.</title>
        <authorList>
            <person name="Probst A.J."/>
            <person name="Ladd B."/>
            <person name="Jarett J.K."/>
            <person name="Geller-Mcgrath D.E."/>
            <person name="Sieber C.M."/>
            <person name="Emerson J.B."/>
            <person name="Anantharaman K."/>
            <person name="Thomas B.C."/>
            <person name="Malmstrom R."/>
            <person name="Stieglmeier M."/>
            <person name="Klingl A."/>
            <person name="Woyke T."/>
            <person name="Ryan C.M."/>
            <person name="Banfield J.F."/>
        </authorList>
    </citation>
    <scope>NUCLEOTIDE SEQUENCE [LARGE SCALE GENOMIC DNA]</scope>
    <source>
        <strain evidence="1">CG08_land_8_20_14_0_20_45_16</strain>
    </source>
</reference>
<evidence type="ECO:0000313" key="1">
    <source>
        <dbReference type="EMBL" id="PIS30677.1"/>
    </source>
</evidence>
<sequence>MLSIEAEMFKSEEITIAYHKLNSILLRVKRQLKGSMTPAQKLKLVYTVMQQQGLSLVANEEDLLVSHLLRNTADCDASSLIVFAVSQE</sequence>
<gene>
    <name evidence="1" type="ORF">COT42_02515</name>
</gene>
<dbReference type="AlphaFoldDB" id="A0A2H0XZV3"/>
<evidence type="ECO:0000313" key="2">
    <source>
        <dbReference type="Proteomes" id="UP000231343"/>
    </source>
</evidence>
<comment type="caution">
    <text evidence="1">The sequence shown here is derived from an EMBL/GenBank/DDBJ whole genome shotgun (WGS) entry which is preliminary data.</text>
</comment>